<dbReference type="GO" id="GO:0006606">
    <property type="term" value="P:protein import into nucleus"/>
    <property type="evidence" value="ECO:0007669"/>
    <property type="project" value="TreeGrafter"/>
</dbReference>
<reference evidence="3" key="1">
    <citation type="submission" date="2016-01" db="EMBL/GenBank/DDBJ databases">
        <title>Reference transcriptome for the parasite Schistocephalus solidus: insights into the molecular evolution of parasitism.</title>
        <authorList>
            <person name="Hebert F.O."/>
            <person name="Grambauer S."/>
            <person name="Barber I."/>
            <person name="Landry C.R."/>
            <person name="Aubin-Horth N."/>
        </authorList>
    </citation>
    <scope>NUCLEOTIDE SEQUENCE</scope>
</reference>
<evidence type="ECO:0000256" key="1">
    <source>
        <dbReference type="SAM" id="MobiDB-lite"/>
    </source>
</evidence>
<feature type="domain" description="Exportin-1/Importin-beta-like" evidence="2">
    <location>
        <begin position="107"/>
        <end position="239"/>
    </location>
</feature>
<gene>
    <name evidence="3" type="ORF">TR104714</name>
</gene>
<protein>
    <recommendedName>
        <fullName evidence="2">Exportin-1/Importin-beta-like domain-containing protein</fullName>
    </recommendedName>
</protein>
<dbReference type="Pfam" id="PF24139">
    <property type="entry name" value="TPR_TNPO3_IPO13_4th"/>
    <property type="match status" value="1"/>
</dbReference>
<dbReference type="InterPro" id="IPR051345">
    <property type="entry name" value="Importin_beta-like_NTR"/>
</dbReference>
<feature type="region of interest" description="Disordered" evidence="1">
    <location>
        <begin position="380"/>
        <end position="404"/>
    </location>
</feature>
<accession>A0A0X3PCW0</accession>
<sequence>MISINDAPTVETVLQAIYALYINPDNTVKENASKWLCAFQQSVYAWEISDQLLYLKRDLSSSYFGAQTIRIKIQMYFTELPTEAHMALKDSLLNHVLKLTEDTHVSIANQLCLAVSDLFCQMVQWNDAIGEIVRTLSPSETASAYLVDILRFIAEEISSKTLRLGLNRRQVLMSHAESQKQLVLDFLSFRIKNANPSMMARIFNCLASWWDNTGVMAESDVRISPLLEAAFYVLRNPAAYPESTNNAAMEWILALLCSCSTQQGYTSQLLKFLQTSIYSLLDVLQQCIVEASKSEDASTVVDRAENIAQIFAALARAVRMPLVDSPSVAGSGEAGDLRTLDCLLAVLEAPPPVGCRNMTLHTFYALQSLAEDAARHQMRLARSPGRSGLKPPTSPAGDMSSPQSRPVTALIPYFTRVVVALTRYCPSNTEDLEAAEDLRQFREDAHSLMQDIVDLVGADTIFVELHAHIQKLQELAASNPNLNMTSVLQESEACLFMLTTVAKRLSPHDPEGRIASLISTLVLPGLDSDPPSPLQEVGCLLYTELSHWAALHPELRRRIVDQLVRIVERAVDVPATQLRPGQKQAVGAALVALGSLCAIYRVFPSTDGSTDRPMNGTTGAAAAASLLDEHWKDLIFRVVYSLPRLGWVPVSEAIDFFEGVVRGLMASIVFAPGSPEPLGPRKAFPERIAQLSSVSVECLTKLVEQNVPVDGADTMSDPCVWLDYLATIFRALANLLPRLDDTYRRSHLSSGTYTDAAAASSSPISINNAQLANLAESSQACLDGSLRVVTQLIWPIIGRVLQHYATKVRPMERCCRVIRFMARSFSVNLRELLPDIANKLVEAYSQGNHSCFLYLSGVLVDVFGDLPDCRVGLVGLFEALAPPTLASLLGNALAEQPHTVEDFFRLCSRLVQHCAPLFLTSTSFDLDALLDTSIRSLDLPTITTSSSAAADDLNVSGNSQQQQQGASKAGTSATAASARFLFELLLFTAESSEDQPVAVMTNTSLPSISHASGVAARRLLIWLLRPSGADQDCGGQRLTTACVHSCCLGLPDERFPDMADILHQLKNIMPREIFATWLNSAVASLPVSRADGLVQATDEQISDFKQAIMNASRTTGIIHALDCFVLLFR</sequence>
<dbReference type="Pfam" id="PF08389">
    <property type="entry name" value="Xpo1"/>
    <property type="match status" value="1"/>
</dbReference>
<dbReference type="Gene3D" id="1.25.10.10">
    <property type="entry name" value="Leucine-rich Repeat Variant"/>
    <property type="match status" value="3"/>
</dbReference>
<dbReference type="InterPro" id="IPR058537">
    <property type="entry name" value="TPR_TNPO3_IPO13_4th"/>
</dbReference>
<dbReference type="InterPro" id="IPR013598">
    <property type="entry name" value="Exportin-1/Importin-b-like"/>
</dbReference>
<dbReference type="GO" id="GO:0005737">
    <property type="term" value="C:cytoplasm"/>
    <property type="evidence" value="ECO:0007669"/>
    <property type="project" value="TreeGrafter"/>
</dbReference>
<name>A0A0X3PCW0_SCHSO</name>
<dbReference type="EMBL" id="GEEE01013677">
    <property type="protein sequence ID" value="JAP49548.1"/>
    <property type="molecule type" value="Transcribed_RNA"/>
</dbReference>
<dbReference type="PANTHER" id="PTHR12363">
    <property type="entry name" value="TRANSPORTIN 3 AND IMPORTIN 13"/>
    <property type="match status" value="1"/>
</dbReference>
<dbReference type="AlphaFoldDB" id="A0A0X3PCW0"/>
<dbReference type="InterPro" id="IPR016024">
    <property type="entry name" value="ARM-type_fold"/>
</dbReference>
<proteinExistence type="predicted"/>
<dbReference type="PANTHER" id="PTHR12363:SF42">
    <property type="entry name" value="TRANSPORTIN-3"/>
    <property type="match status" value="1"/>
</dbReference>
<organism evidence="3">
    <name type="scientific">Schistocephalus solidus</name>
    <name type="common">Tapeworm</name>
    <dbReference type="NCBI Taxonomy" id="70667"/>
    <lineage>
        <taxon>Eukaryota</taxon>
        <taxon>Metazoa</taxon>
        <taxon>Spiralia</taxon>
        <taxon>Lophotrochozoa</taxon>
        <taxon>Platyhelminthes</taxon>
        <taxon>Cestoda</taxon>
        <taxon>Eucestoda</taxon>
        <taxon>Diphyllobothriidea</taxon>
        <taxon>Diphyllobothriidae</taxon>
        <taxon>Schistocephalus</taxon>
    </lineage>
</organism>
<dbReference type="SUPFAM" id="SSF48371">
    <property type="entry name" value="ARM repeat"/>
    <property type="match status" value="1"/>
</dbReference>
<evidence type="ECO:0000313" key="3">
    <source>
        <dbReference type="EMBL" id="JAP49548.1"/>
    </source>
</evidence>
<dbReference type="InterPro" id="IPR011989">
    <property type="entry name" value="ARM-like"/>
</dbReference>
<evidence type="ECO:0000259" key="2">
    <source>
        <dbReference type="Pfam" id="PF08389"/>
    </source>
</evidence>